<reference evidence="3 4" key="1">
    <citation type="submission" date="2019-03" db="EMBL/GenBank/DDBJ databases">
        <title>Genomic Encyclopedia of Type Strains, Phase III (KMG-III): the genomes of soil and plant-associated and newly described type strains.</title>
        <authorList>
            <person name="Whitman W."/>
        </authorList>
    </citation>
    <scope>NUCLEOTIDE SEQUENCE [LARGE SCALE GENOMIC DNA]</scope>
    <source>
        <strain evidence="3 4">VKM Ac-2527</strain>
    </source>
</reference>
<dbReference type="RefSeq" id="WP_133797932.1">
    <property type="nucleotide sequence ID" value="NZ_SNWQ01000001.1"/>
</dbReference>
<feature type="compositionally biased region" description="Basic and acidic residues" evidence="1">
    <location>
        <begin position="1"/>
        <end position="12"/>
    </location>
</feature>
<keyword evidence="2" id="KW-0472">Membrane</keyword>
<evidence type="ECO:0000256" key="1">
    <source>
        <dbReference type="SAM" id="MobiDB-lite"/>
    </source>
</evidence>
<feature type="transmembrane region" description="Helical" evidence="2">
    <location>
        <begin position="44"/>
        <end position="62"/>
    </location>
</feature>
<sequence>MTAQHPHTDDLAQRSADAEQPDTAQPDPIGPITLPKRSKVGARAMALVGTASVAAFAVHAAIDYCSTDTTIIEG</sequence>
<dbReference type="EMBL" id="SNWQ01000001">
    <property type="protein sequence ID" value="TDO54324.1"/>
    <property type="molecule type" value="Genomic_DNA"/>
</dbReference>
<dbReference type="OrthoDB" id="3831528at2"/>
<dbReference type="AlphaFoldDB" id="A0A4R6KQE6"/>
<name>A0A4R6KQE6_9ACTN</name>
<protein>
    <submittedName>
        <fullName evidence="3">Uncharacterized protein</fullName>
    </submittedName>
</protein>
<keyword evidence="4" id="KW-1185">Reference proteome</keyword>
<keyword evidence="2" id="KW-0812">Transmembrane</keyword>
<evidence type="ECO:0000313" key="3">
    <source>
        <dbReference type="EMBL" id="TDO54324.1"/>
    </source>
</evidence>
<dbReference type="Proteomes" id="UP000295388">
    <property type="component" value="Unassembled WGS sequence"/>
</dbReference>
<keyword evidence="2" id="KW-1133">Transmembrane helix</keyword>
<proteinExistence type="predicted"/>
<organism evidence="3 4">
    <name type="scientific">Kribbella caucasensis</name>
    <dbReference type="NCBI Taxonomy" id="2512215"/>
    <lineage>
        <taxon>Bacteria</taxon>
        <taxon>Bacillati</taxon>
        <taxon>Actinomycetota</taxon>
        <taxon>Actinomycetes</taxon>
        <taxon>Propionibacteriales</taxon>
        <taxon>Kribbellaceae</taxon>
        <taxon>Kribbella</taxon>
    </lineage>
</organism>
<comment type="caution">
    <text evidence="3">The sequence shown here is derived from an EMBL/GenBank/DDBJ whole genome shotgun (WGS) entry which is preliminary data.</text>
</comment>
<feature type="region of interest" description="Disordered" evidence="1">
    <location>
        <begin position="1"/>
        <end position="36"/>
    </location>
</feature>
<accession>A0A4R6KQE6</accession>
<evidence type="ECO:0000313" key="4">
    <source>
        <dbReference type="Proteomes" id="UP000295388"/>
    </source>
</evidence>
<evidence type="ECO:0000256" key="2">
    <source>
        <dbReference type="SAM" id="Phobius"/>
    </source>
</evidence>
<gene>
    <name evidence="3" type="ORF">EV643_101105</name>
</gene>